<dbReference type="Pfam" id="PF07715">
    <property type="entry name" value="Plug"/>
    <property type="match status" value="1"/>
</dbReference>
<dbReference type="PANTHER" id="PTHR30069:SF41">
    <property type="entry name" value="HEME_HEMOPEXIN UTILIZATION PROTEIN C"/>
    <property type="match status" value="1"/>
</dbReference>
<feature type="compositionally biased region" description="Polar residues" evidence="15">
    <location>
        <begin position="152"/>
        <end position="162"/>
    </location>
</feature>
<evidence type="ECO:0000256" key="3">
    <source>
        <dbReference type="ARBA" id="ARBA00022448"/>
    </source>
</evidence>
<evidence type="ECO:0000313" key="18">
    <source>
        <dbReference type="Proteomes" id="UP000449969"/>
    </source>
</evidence>
<evidence type="ECO:0000256" key="12">
    <source>
        <dbReference type="ARBA" id="ARBA00023237"/>
    </source>
</evidence>
<evidence type="ECO:0000256" key="10">
    <source>
        <dbReference type="ARBA" id="ARBA00023136"/>
    </source>
</evidence>
<evidence type="ECO:0000256" key="5">
    <source>
        <dbReference type="ARBA" id="ARBA00022496"/>
    </source>
</evidence>
<dbReference type="Gene3D" id="2.40.160.20">
    <property type="match status" value="1"/>
</dbReference>
<evidence type="ECO:0000259" key="16">
    <source>
        <dbReference type="SMART" id="SM00965"/>
    </source>
</evidence>
<organism evidence="17 18">
    <name type="scientific">Bradyrhizobium cajani</name>
    <dbReference type="NCBI Taxonomy" id="1928661"/>
    <lineage>
        <taxon>Bacteria</taxon>
        <taxon>Pseudomonadati</taxon>
        <taxon>Pseudomonadota</taxon>
        <taxon>Alphaproteobacteria</taxon>
        <taxon>Hyphomicrobiales</taxon>
        <taxon>Nitrobacteraceae</taxon>
        <taxon>Bradyrhizobium</taxon>
    </lineage>
</organism>
<dbReference type="Gene3D" id="2.170.130.10">
    <property type="entry name" value="TonB-dependent receptor, plug domain"/>
    <property type="match status" value="1"/>
</dbReference>
<dbReference type="SUPFAM" id="SSF56935">
    <property type="entry name" value="Porins"/>
    <property type="match status" value="1"/>
</dbReference>
<evidence type="ECO:0000256" key="6">
    <source>
        <dbReference type="ARBA" id="ARBA00022692"/>
    </source>
</evidence>
<dbReference type="Gene3D" id="3.55.50.30">
    <property type="match status" value="1"/>
</dbReference>
<evidence type="ECO:0000256" key="1">
    <source>
        <dbReference type="ARBA" id="ARBA00004571"/>
    </source>
</evidence>
<dbReference type="InterPro" id="IPR027385">
    <property type="entry name" value="Beta-barrel_OMP"/>
</dbReference>
<comment type="caution">
    <text evidence="17">The sequence shown here is derived from an EMBL/GenBank/DDBJ whole genome shotgun (WGS) entry which is preliminary data.</text>
</comment>
<dbReference type="Gene3D" id="2.40.170.20">
    <property type="entry name" value="TonB-dependent receptor, beta-barrel domain"/>
    <property type="match status" value="1"/>
</dbReference>
<evidence type="ECO:0000256" key="15">
    <source>
        <dbReference type="SAM" id="MobiDB-lite"/>
    </source>
</evidence>
<dbReference type="Pfam" id="PF13505">
    <property type="entry name" value="OMP_b-brl"/>
    <property type="match status" value="1"/>
</dbReference>
<dbReference type="InterPro" id="IPR011250">
    <property type="entry name" value="OMP/PagP_B-barrel"/>
</dbReference>
<keyword evidence="18" id="KW-1185">Reference proteome</keyword>
<dbReference type="GO" id="GO:0015344">
    <property type="term" value="F:siderophore uptake transmembrane transporter activity"/>
    <property type="evidence" value="ECO:0007669"/>
    <property type="project" value="TreeGrafter"/>
</dbReference>
<keyword evidence="5" id="KW-0406">Ion transport</keyword>
<dbReference type="GO" id="GO:0009279">
    <property type="term" value="C:cell outer membrane"/>
    <property type="evidence" value="ECO:0007669"/>
    <property type="project" value="UniProtKB-SubCell"/>
</dbReference>
<dbReference type="PROSITE" id="PS52016">
    <property type="entry name" value="TONB_DEPENDENT_REC_3"/>
    <property type="match status" value="1"/>
</dbReference>
<sequence length="1144" mass="122428">MVLGASARKRIEIAFLTTTAMFAASPGSSVAIAQTAQNLTSASVRTYAIPAGPLAAALNRFADVSQLQLIYSAVIARGRQTGGINGAFTPQQAMAHLLAGSGLSYHFTGGNAVTIFDPANKDAGAPPSSDGSLLLDTIDVTAKKSDGFTPDTPYQTPGSVSHISREQIDRVPPTSAGDVFINTPGVISAGSHVGTSINPNIRGLQGMGRVATMIDGARQTTSSYRGYVGNRDETYVDPDLIGGIDISKGPSTGVGVGGIAGTVNLRTLDASDIVKDGQSFGVRLKGSVGTNAVTERAPSFLSSTTVNPASESRPSYFNGGSQSGSAVVAAIKDNYEFLVAYSKHVQGNYFAGTNVPPGITFKPAANANALIGPGQEVFNTSENTDSFLAKGKVKWGDGQSLELGYLSYNSRYGELDELSYQFALNSGILQYGQFPLSETHVDTYTAKYKFQPSDSPHVNFRANLWLSDVASERHGLLPGPSGMTTLGGDTGNTSVFATPLGQLTWDNGVEFTREHATAEQFASSVTGSEGWETNGPSGVRLMTGTFSNASLKPTDWLTLSGGLRYDHYNSEGEGYLTKFPERFGGRVSPNAGIVLSPIEGLQFYGQYKEGYRPPSLRESHWHYQGLLWNNPNLRPEIAKNYEGGLNVLRNDLVRPGDKLRVKLSYFDNHYDDYIVRFQTGEEAVSGGQKYQWYNIDSANFRGFEVSGGYDAGSFFLEGNFTKYTKIEYCEIASRCAPPLSTAVASATGALKNDYAANYIPPEYAGSVTAGIRLFDQKLTLGARTQFSSPRSGSVWPPSGAATFTWPSYNVYDLFGSYRIDADSIVNFSVENITDQYYFGALTSIGVPSPGRTARVSYTTTLDDTKPLVRKLPHIQLGNASLGEPGSDWTGLYVGGHLGYGLGRSAGVTTTGNGTPGGVAATESANVNVSDLTRGFQGGFNYQFANRLVIGAEGEFSWTKLRATQAAIATESPQLAAGSFLQAKTDYRFDWTASLRGRLGYAFDRTLLYAAGGIAFLNETEIRTQYQAQSGSVAGTLARLTEEASAVRRGWTLGAGFEHALTSHWTLKGEYSYDHFGNQGFLFPSATAGVMGPSTVRVCVLFLPNGTCRVFTNRTVPGSSQTTNGRKAENDLDLHAIKFGVNYRF</sequence>
<keyword evidence="11 17" id="KW-0675">Receptor</keyword>
<gene>
    <name evidence="17" type="ORF">GPL20_19345</name>
</gene>
<keyword evidence="9 14" id="KW-0798">TonB box</keyword>
<evidence type="ECO:0000256" key="2">
    <source>
        <dbReference type="ARBA" id="ARBA00009810"/>
    </source>
</evidence>
<dbReference type="OrthoDB" id="9796221at2"/>
<protein>
    <submittedName>
        <fullName evidence="17">TonB-dependent receptor</fullName>
    </submittedName>
</protein>
<feature type="region of interest" description="Disordered" evidence="15">
    <location>
        <begin position="145"/>
        <end position="165"/>
    </location>
</feature>
<keyword evidence="10 13" id="KW-0472">Membrane</keyword>
<dbReference type="Proteomes" id="UP000449969">
    <property type="component" value="Unassembled WGS sequence"/>
</dbReference>
<evidence type="ECO:0000256" key="9">
    <source>
        <dbReference type="ARBA" id="ARBA00023077"/>
    </source>
</evidence>
<evidence type="ECO:0000256" key="13">
    <source>
        <dbReference type="PROSITE-ProRule" id="PRU01360"/>
    </source>
</evidence>
<comment type="subcellular location">
    <subcellularLocation>
        <location evidence="1 13">Cell outer membrane</location>
        <topology evidence="1 13">Multi-pass membrane protein</topology>
    </subcellularLocation>
</comment>
<keyword evidence="5" id="KW-0410">Iron transport</keyword>
<feature type="domain" description="Secretin/TonB short N-terminal" evidence="16">
    <location>
        <begin position="67"/>
        <end position="118"/>
    </location>
</feature>
<dbReference type="InterPro" id="IPR011662">
    <property type="entry name" value="Secretin/TonB_short_N"/>
</dbReference>
<proteinExistence type="inferred from homology"/>
<keyword evidence="12 13" id="KW-0998">Cell outer membrane</keyword>
<evidence type="ECO:0000256" key="7">
    <source>
        <dbReference type="ARBA" id="ARBA00022729"/>
    </source>
</evidence>
<evidence type="ECO:0000256" key="4">
    <source>
        <dbReference type="ARBA" id="ARBA00022452"/>
    </source>
</evidence>
<dbReference type="EMBL" id="WQNE01000015">
    <property type="protein sequence ID" value="MVT75161.1"/>
    <property type="molecule type" value="Genomic_DNA"/>
</dbReference>
<dbReference type="SUPFAM" id="SSF56925">
    <property type="entry name" value="OMPA-like"/>
    <property type="match status" value="1"/>
</dbReference>
<accession>A0A844TJK0</accession>
<reference evidence="17 18" key="1">
    <citation type="submission" date="2019-12" db="EMBL/GenBank/DDBJ databases">
        <title>Draft genome sequences Bradyrhizobium cajani AMBPC1010, Bradyrhizobium pachyrhizi AMBPC1040 and Bradyrhizobium yuanmingense ALSPC3051, three plant growth promoting strains isolated from nodules of Cajanus cajan L. in Dominican Republic.</title>
        <authorList>
            <person name="Flores-Felix J.D."/>
            <person name="Araujo J."/>
            <person name="Diaz-Alcantara C."/>
            <person name="Gonzalez-Andres F."/>
            <person name="Velazquez E."/>
        </authorList>
    </citation>
    <scope>NUCLEOTIDE SEQUENCE [LARGE SCALE GENOMIC DNA]</scope>
    <source>
        <strain evidence="17 18">1010</strain>
    </source>
</reference>
<evidence type="ECO:0000256" key="11">
    <source>
        <dbReference type="ARBA" id="ARBA00023170"/>
    </source>
</evidence>
<dbReference type="Pfam" id="PF07660">
    <property type="entry name" value="STN"/>
    <property type="match status" value="1"/>
</dbReference>
<dbReference type="InterPro" id="IPR012910">
    <property type="entry name" value="Plug_dom"/>
</dbReference>
<dbReference type="SMART" id="SM00965">
    <property type="entry name" value="STN"/>
    <property type="match status" value="1"/>
</dbReference>
<keyword evidence="3 13" id="KW-0813">Transport</keyword>
<evidence type="ECO:0000256" key="14">
    <source>
        <dbReference type="RuleBase" id="RU003357"/>
    </source>
</evidence>
<dbReference type="RefSeq" id="WP_157331096.1">
    <property type="nucleotide sequence ID" value="NZ_JANADL010000017.1"/>
</dbReference>
<dbReference type="GO" id="GO:0044718">
    <property type="term" value="P:siderophore transmembrane transport"/>
    <property type="evidence" value="ECO:0007669"/>
    <property type="project" value="TreeGrafter"/>
</dbReference>
<dbReference type="AlphaFoldDB" id="A0A844TJK0"/>
<comment type="similarity">
    <text evidence="2 13 14">Belongs to the TonB-dependent receptor family.</text>
</comment>
<dbReference type="InterPro" id="IPR039426">
    <property type="entry name" value="TonB-dep_rcpt-like"/>
</dbReference>
<keyword evidence="8" id="KW-0408">Iron</keyword>
<dbReference type="InterPro" id="IPR000531">
    <property type="entry name" value="Beta-barrel_TonB"/>
</dbReference>
<keyword evidence="6 13" id="KW-0812">Transmembrane</keyword>
<dbReference type="InterPro" id="IPR036942">
    <property type="entry name" value="Beta-barrel_TonB_sf"/>
</dbReference>
<keyword evidence="4 13" id="KW-1134">Transmembrane beta strand</keyword>
<name>A0A844TJK0_9BRAD</name>
<dbReference type="PANTHER" id="PTHR30069">
    <property type="entry name" value="TONB-DEPENDENT OUTER MEMBRANE RECEPTOR"/>
    <property type="match status" value="1"/>
</dbReference>
<keyword evidence="7" id="KW-0732">Signal</keyword>
<dbReference type="Pfam" id="PF00593">
    <property type="entry name" value="TonB_dep_Rec_b-barrel"/>
    <property type="match status" value="1"/>
</dbReference>
<evidence type="ECO:0000256" key="8">
    <source>
        <dbReference type="ARBA" id="ARBA00023004"/>
    </source>
</evidence>
<dbReference type="CDD" id="cd01347">
    <property type="entry name" value="ligand_gated_channel"/>
    <property type="match status" value="1"/>
</dbReference>
<evidence type="ECO:0000313" key="17">
    <source>
        <dbReference type="EMBL" id="MVT75161.1"/>
    </source>
</evidence>
<dbReference type="InterPro" id="IPR037066">
    <property type="entry name" value="Plug_dom_sf"/>
</dbReference>